<reference evidence="1" key="1">
    <citation type="submission" date="2023-07" db="EMBL/GenBank/DDBJ databases">
        <title>Murine gut Bacillus species.</title>
        <authorList>
            <person name="Gutman E."/>
            <person name="Hashuel R."/>
            <person name="Litvak Y."/>
        </authorList>
    </citation>
    <scope>NUCLEOTIDE SEQUENCE</scope>
    <source>
        <strain evidence="1">RU283</strain>
    </source>
</reference>
<sequence>MLINTEKKYFYKAFGLKIISEIYLPELTGVGDEGSVEIEIKMGNLSSEWNNFNEGQRKIIVSGNIVMFQIPNLATFCIQEGKSIIVSPINGFDIDKIRLYILGTCMGALLIQRRKLPLHGSSVAIDGKAYAFVGQSGVGKSTLASAFIRKGYQLLSDDVIAISLSDGNIPMVEPSYPQQKLWEDSLNNFGMETAHYCPLFERETKYSVPLHSQYYNKSLPLAGVFELSKEDCKTIELKPITGLGQFRTLLNQTFRSSLIERMGLMEWHFYYSSHIIKHINMFQLRRPITKFTANNMVSTIIDKLNEKGEI</sequence>
<comment type="caution">
    <text evidence="1">The sequence shown here is derived from an EMBL/GenBank/DDBJ whole genome shotgun (WGS) entry which is preliminary data.</text>
</comment>
<organism evidence="1 2">
    <name type="scientific">Peribacillus simplex</name>
    <dbReference type="NCBI Taxonomy" id="1478"/>
    <lineage>
        <taxon>Bacteria</taxon>
        <taxon>Bacillati</taxon>
        <taxon>Bacillota</taxon>
        <taxon>Bacilli</taxon>
        <taxon>Bacillales</taxon>
        <taxon>Bacillaceae</taxon>
        <taxon>Peribacillus</taxon>
    </lineage>
</organism>
<dbReference type="EMBL" id="JAUUTP010000002">
    <property type="protein sequence ID" value="MDP1417461.1"/>
    <property type="molecule type" value="Genomic_DNA"/>
</dbReference>
<dbReference type="InterPro" id="IPR027417">
    <property type="entry name" value="P-loop_NTPase"/>
</dbReference>
<name>A0AA90NQ67_9BACI</name>
<evidence type="ECO:0000313" key="2">
    <source>
        <dbReference type="Proteomes" id="UP001178277"/>
    </source>
</evidence>
<dbReference type="Gene3D" id="3.40.50.300">
    <property type="entry name" value="P-loop containing nucleotide triphosphate hydrolases"/>
    <property type="match status" value="1"/>
</dbReference>
<dbReference type="RefSeq" id="WP_305158990.1">
    <property type="nucleotide sequence ID" value="NZ_JAUUTP010000002.1"/>
</dbReference>
<evidence type="ECO:0000313" key="1">
    <source>
        <dbReference type="EMBL" id="MDP1417461.1"/>
    </source>
</evidence>
<gene>
    <name evidence="1" type="ORF">Q8G35_03450</name>
</gene>
<dbReference type="Proteomes" id="UP001178277">
    <property type="component" value="Unassembled WGS sequence"/>
</dbReference>
<proteinExistence type="predicted"/>
<accession>A0AA90NQ67</accession>
<protein>
    <submittedName>
        <fullName evidence="1">Aldolase</fullName>
    </submittedName>
</protein>
<dbReference type="AlphaFoldDB" id="A0AA90NQ67"/>
<dbReference type="SUPFAM" id="SSF53795">
    <property type="entry name" value="PEP carboxykinase-like"/>
    <property type="match status" value="1"/>
</dbReference>